<organism evidence="2 3">
    <name type="scientific">Arthrobacter mobilis</name>
    <dbReference type="NCBI Taxonomy" id="2724944"/>
    <lineage>
        <taxon>Bacteria</taxon>
        <taxon>Bacillati</taxon>
        <taxon>Actinomycetota</taxon>
        <taxon>Actinomycetes</taxon>
        <taxon>Micrococcales</taxon>
        <taxon>Micrococcaceae</taxon>
        <taxon>Arthrobacter</taxon>
    </lineage>
</organism>
<evidence type="ECO:0000313" key="2">
    <source>
        <dbReference type="EMBL" id="NKX55019.1"/>
    </source>
</evidence>
<feature type="transmembrane region" description="Helical" evidence="1">
    <location>
        <begin position="105"/>
        <end position="126"/>
    </location>
</feature>
<feature type="transmembrane region" description="Helical" evidence="1">
    <location>
        <begin position="80"/>
        <end position="98"/>
    </location>
</feature>
<protein>
    <submittedName>
        <fullName evidence="2">Uncharacterized protein</fullName>
    </submittedName>
</protein>
<dbReference type="Proteomes" id="UP000544090">
    <property type="component" value="Unassembled WGS sequence"/>
</dbReference>
<gene>
    <name evidence="2" type="ORF">HGG74_10780</name>
</gene>
<dbReference type="AlphaFoldDB" id="A0A7X6HF09"/>
<reference evidence="2 3" key="1">
    <citation type="submission" date="2020-04" db="EMBL/GenBank/DDBJ databases">
        <title>Arthrobacter sp. nov.</title>
        <authorList>
            <person name="Liu S."/>
        </authorList>
    </citation>
    <scope>NUCLEOTIDE SEQUENCE [LARGE SCALE GENOMIC DNA]</scope>
    <source>
        <strain evidence="2 3">E918</strain>
    </source>
</reference>
<proteinExistence type="predicted"/>
<keyword evidence="3" id="KW-1185">Reference proteome</keyword>
<evidence type="ECO:0000313" key="3">
    <source>
        <dbReference type="Proteomes" id="UP000544090"/>
    </source>
</evidence>
<keyword evidence="1" id="KW-1133">Transmembrane helix</keyword>
<sequence length="146" mass="15130">MNKAESSVLVLGLGLLIAYTGPDVAIIPAYYGVMFLLAVALLGRQGDLPAPRTYSPTLTDVFDDPVRSASLLLLTGYYPALPWMAYICAGLAIGRLNLSSRRTAVWLLAGGVLLATAAWAVSAALLEAGAALAGSLPLPRSSTPVT</sequence>
<keyword evidence="1" id="KW-0472">Membrane</keyword>
<dbReference type="RefSeq" id="WP_168486364.1">
    <property type="nucleotide sequence ID" value="NZ_JAAZSQ010000009.1"/>
</dbReference>
<accession>A0A7X6HF09</accession>
<name>A0A7X6HF09_9MICC</name>
<dbReference type="EMBL" id="JAAZSQ010000009">
    <property type="protein sequence ID" value="NKX55019.1"/>
    <property type="molecule type" value="Genomic_DNA"/>
</dbReference>
<keyword evidence="1" id="KW-0812">Transmembrane</keyword>
<evidence type="ECO:0000256" key="1">
    <source>
        <dbReference type="SAM" id="Phobius"/>
    </source>
</evidence>
<comment type="caution">
    <text evidence="2">The sequence shown here is derived from an EMBL/GenBank/DDBJ whole genome shotgun (WGS) entry which is preliminary data.</text>
</comment>